<evidence type="ECO:0000256" key="10">
    <source>
        <dbReference type="RuleBase" id="RU363075"/>
    </source>
</evidence>
<evidence type="ECO:0000256" key="8">
    <source>
        <dbReference type="ARBA" id="ARBA00022989"/>
    </source>
</evidence>
<gene>
    <name evidence="12" type="ORF">DAKH74_054950</name>
</gene>
<dbReference type="GO" id="GO:0006487">
    <property type="term" value="P:protein N-linked glycosylation"/>
    <property type="evidence" value="ECO:0007669"/>
    <property type="project" value="TreeGrafter"/>
</dbReference>
<feature type="signal peptide" evidence="11">
    <location>
        <begin position="1"/>
        <end position="21"/>
    </location>
</feature>
<evidence type="ECO:0000256" key="5">
    <source>
        <dbReference type="ARBA" id="ARBA00022679"/>
    </source>
</evidence>
<feature type="transmembrane region" description="Helical" evidence="10">
    <location>
        <begin position="349"/>
        <end position="370"/>
    </location>
</feature>
<evidence type="ECO:0000256" key="6">
    <source>
        <dbReference type="ARBA" id="ARBA00022692"/>
    </source>
</evidence>
<dbReference type="EMBL" id="BTGD01000025">
    <property type="protein sequence ID" value="GMM58878.1"/>
    <property type="molecule type" value="Genomic_DNA"/>
</dbReference>
<feature type="chain" id="PRO_5044022898" description="Mannosyltransferase" evidence="11">
    <location>
        <begin position="22"/>
        <end position="565"/>
    </location>
</feature>
<dbReference type="Pfam" id="PF03901">
    <property type="entry name" value="Glyco_transf_22"/>
    <property type="match status" value="1"/>
</dbReference>
<proteinExistence type="inferred from homology"/>
<evidence type="ECO:0000256" key="11">
    <source>
        <dbReference type="SAM" id="SignalP"/>
    </source>
</evidence>
<evidence type="ECO:0000256" key="4">
    <source>
        <dbReference type="ARBA" id="ARBA00022676"/>
    </source>
</evidence>
<keyword evidence="11" id="KW-0732">Signal</keyword>
<feature type="transmembrane region" description="Helical" evidence="10">
    <location>
        <begin position="128"/>
        <end position="153"/>
    </location>
</feature>
<dbReference type="InterPro" id="IPR005599">
    <property type="entry name" value="GPI_mannosylTrfase"/>
</dbReference>
<keyword evidence="13" id="KW-1185">Reference proteome</keyword>
<organism evidence="12 13">
    <name type="scientific">Maudiozyma humilis</name>
    <name type="common">Sour dough yeast</name>
    <name type="synonym">Kazachstania humilis</name>
    <dbReference type="NCBI Taxonomy" id="51915"/>
    <lineage>
        <taxon>Eukaryota</taxon>
        <taxon>Fungi</taxon>
        <taxon>Dikarya</taxon>
        <taxon>Ascomycota</taxon>
        <taxon>Saccharomycotina</taxon>
        <taxon>Saccharomycetes</taxon>
        <taxon>Saccharomycetales</taxon>
        <taxon>Saccharomycetaceae</taxon>
        <taxon>Maudiozyma</taxon>
    </lineage>
</organism>
<evidence type="ECO:0000256" key="2">
    <source>
        <dbReference type="ARBA" id="ARBA00004922"/>
    </source>
</evidence>
<dbReference type="PANTHER" id="PTHR22760:SF2">
    <property type="entry name" value="ALPHA-1,2-MANNOSYLTRANSFERASE ALG9"/>
    <property type="match status" value="1"/>
</dbReference>
<feature type="transmembrane region" description="Helical" evidence="10">
    <location>
        <begin position="87"/>
        <end position="107"/>
    </location>
</feature>
<dbReference type="EC" id="2.4.1.-" evidence="10"/>
<dbReference type="PANTHER" id="PTHR22760">
    <property type="entry name" value="GLYCOSYLTRANSFERASE"/>
    <property type="match status" value="1"/>
</dbReference>
<feature type="transmembrane region" description="Helical" evidence="10">
    <location>
        <begin position="265"/>
        <end position="286"/>
    </location>
</feature>
<feature type="transmembrane region" description="Helical" evidence="10">
    <location>
        <begin position="317"/>
        <end position="337"/>
    </location>
</feature>
<dbReference type="Proteomes" id="UP001377567">
    <property type="component" value="Unassembled WGS sequence"/>
</dbReference>
<sequence length="565" mass="65021">MTCRKVSIALFCLLAVSRLYLQPRYSLISDCDETFNYWEPLNLLVRGFGKQTWEYSPEYSIRSWAFLLPFYSIIYPLNKFTELESVYNFYITRMALGLLSFIAEFQLHTQIKKSLSHRVANIWILFQIFNPGYFHASVELLPSSVAMILYLFSIKYTLRYLSTNQSASFTKSLTFNFIAGILGWPFVLVLSVPLCIHYVFNHPIIGSIRTAFDCTLMLLIVSVIVIGTDSAFYGKFAPVSWNILFYNVLNASEEAGPNIFGVEPWYYYPLNLALNFPLPVLFFSVIGIFHIRLWPLWLSYITWFTVFILQPHKEERFLYPIYGLISLSAAIGFSKLLTFSKLFKVLKKILKLITMTVIILQAVSRIVALITNYTAPLDTFSELYGIGPQGEKNIEVINVCTGREWYHFPSSFHLPDGYRLQFIKSGFDGLLPGNFKESVPLLETVRTIPEGMNNLNLFDPNKIIELDECTYIVDMVQHANSDVDVFDPVKEMESGAWKPLFCNHIIDVDHSKILGRAFYVPEKIASFIERKIGKFWNSVYGVQFVDYCLFERAEVSPEEPSSIPL</sequence>
<comment type="subcellular location">
    <subcellularLocation>
        <location evidence="1 10">Endoplasmic reticulum membrane</location>
        <topology evidence="1 10">Multi-pass membrane protein</topology>
    </subcellularLocation>
</comment>
<comment type="similarity">
    <text evidence="3 10">Belongs to the glycosyltransferase 22 family.</text>
</comment>
<dbReference type="AlphaFoldDB" id="A0AAV5S593"/>
<keyword evidence="6 10" id="KW-0812">Transmembrane</keyword>
<keyword evidence="8 10" id="KW-1133">Transmembrane helix</keyword>
<evidence type="ECO:0000313" key="12">
    <source>
        <dbReference type="EMBL" id="GMM58878.1"/>
    </source>
</evidence>
<comment type="caution">
    <text evidence="12">The sequence shown here is derived from an EMBL/GenBank/DDBJ whole genome shotgun (WGS) entry which is preliminary data.</text>
</comment>
<keyword evidence="5" id="KW-0808">Transferase</keyword>
<accession>A0AAV5S593</accession>
<dbReference type="GO" id="GO:0005789">
    <property type="term" value="C:endoplasmic reticulum membrane"/>
    <property type="evidence" value="ECO:0007669"/>
    <property type="project" value="UniProtKB-SubCell"/>
</dbReference>
<feature type="transmembrane region" description="Helical" evidence="10">
    <location>
        <begin position="173"/>
        <end position="200"/>
    </location>
</feature>
<reference evidence="12 13" key="1">
    <citation type="journal article" date="2023" name="Elife">
        <title>Identification of key yeast species and microbe-microbe interactions impacting larval growth of Drosophila in the wild.</title>
        <authorList>
            <person name="Mure A."/>
            <person name="Sugiura Y."/>
            <person name="Maeda R."/>
            <person name="Honda K."/>
            <person name="Sakurai N."/>
            <person name="Takahashi Y."/>
            <person name="Watada M."/>
            <person name="Katoh T."/>
            <person name="Gotoh A."/>
            <person name="Gotoh Y."/>
            <person name="Taniguchi I."/>
            <person name="Nakamura K."/>
            <person name="Hayashi T."/>
            <person name="Katayama T."/>
            <person name="Uemura T."/>
            <person name="Hattori Y."/>
        </authorList>
    </citation>
    <scope>NUCLEOTIDE SEQUENCE [LARGE SCALE GENOMIC DNA]</scope>
    <source>
        <strain evidence="12 13">KH-74</strain>
    </source>
</reference>
<keyword evidence="9 10" id="KW-0472">Membrane</keyword>
<evidence type="ECO:0000256" key="9">
    <source>
        <dbReference type="ARBA" id="ARBA00023136"/>
    </source>
</evidence>
<evidence type="ECO:0000256" key="1">
    <source>
        <dbReference type="ARBA" id="ARBA00004477"/>
    </source>
</evidence>
<protein>
    <recommendedName>
        <fullName evidence="10">Mannosyltransferase</fullName>
        <ecNumber evidence="10">2.4.1.-</ecNumber>
    </recommendedName>
</protein>
<evidence type="ECO:0000313" key="13">
    <source>
        <dbReference type="Proteomes" id="UP001377567"/>
    </source>
</evidence>
<evidence type="ECO:0000256" key="3">
    <source>
        <dbReference type="ARBA" id="ARBA00007063"/>
    </source>
</evidence>
<feature type="transmembrane region" description="Helical" evidence="10">
    <location>
        <begin position="212"/>
        <end position="233"/>
    </location>
</feature>
<comment type="pathway">
    <text evidence="2">Protein modification; protein glycosylation.</text>
</comment>
<evidence type="ECO:0000256" key="7">
    <source>
        <dbReference type="ARBA" id="ARBA00022824"/>
    </source>
</evidence>
<dbReference type="GO" id="GO:0000026">
    <property type="term" value="F:alpha-1,2-mannosyltransferase activity"/>
    <property type="evidence" value="ECO:0007669"/>
    <property type="project" value="TreeGrafter"/>
</dbReference>
<keyword evidence="4 10" id="KW-0328">Glycosyltransferase</keyword>
<name>A0AAV5S593_MAUHU</name>
<keyword evidence="7 10" id="KW-0256">Endoplasmic reticulum</keyword>